<evidence type="ECO:0000256" key="3">
    <source>
        <dbReference type="ARBA" id="ARBA00023125"/>
    </source>
</evidence>
<dbReference type="InterPro" id="IPR017685">
    <property type="entry name" value="ArgP"/>
</dbReference>
<reference evidence="6 7" key="1">
    <citation type="submission" date="2020-08" db="EMBL/GenBank/DDBJ databases">
        <title>Genomic Encyclopedia of Type Strains, Phase IV (KMG-IV): sequencing the most valuable type-strain genomes for metagenomic binning, comparative biology and taxonomic classification.</title>
        <authorList>
            <person name="Goeker M."/>
        </authorList>
    </citation>
    <scope>NUCLEOTIDE SEQUENCE [LARGE SCALE GENOMIC DNA]</scope>
    <source>
        <strain evidence="6 7">DSM 29514</strain>
    </source>
</reference>
<keyword evidence="2" id="KW-0805">Transcription regulation</keyword>
<evidence type="ECO:0000259" key="5">
    <source>
        <dbReference type="PROSITE" id="PS50931"/>
    </source>
</evidence>
<dbReference type="PANTHER" id="PTHR30579">
    <property type="entry name" value="TRANSCRIPTIONAL REGULATOR"/>
    <property type="match status" value="1"/>
</dbReference>
<dbReference type="Gene3D" id="1.10.10.10">
    <property type="entry name" value="Winged helix-like DNA-binding domain superfamily/Winged helix DNA-binding domain"/>
    <property type="match status" value="1"/>
</dbReference>
<evidence type="ECO:0000256" key="4">
    <source>
        <dbReference type="ARBA" id="ARBA00023163"/>
    </source>
</evidence>
<dbReference type="AlphaFoldDB" id="A0A7W6LC51"/>
<name>A0A7W6LC51_9HYPH</name>
<evidence type="ECO:0000313" key="6">
    <source>
        <dbReference type="EMBL" id="MBB4141664.1"/>
    </source>
</evidence>
<dbReference type="NCBIfam" id="NF002964">
    <property type="entry name" value="PRK03635.1"/>
    <property type="match status" value="1"/>
</dbReference>
<gene>
    <name evidence="6" type="ORF">GGQ72_000163</name>
</gene>
<comment type="caution">
    <text evidence="6">The sequence shown here is derived from an EMBL/GenBank/DDBJ whole genome shotgun (WGS) entry which is preliminary data.</text>
</comment>
<dbReference type="Pfam" id="PF03466">
    <property type="entry name" value="LysR_substrate"/>
    <property type="match status" value="1"/>
</dbReference>
<dbReference type="InterPro" id="IPR036390">
    <property type="entry name" value="WH_DNA-bd_sf"/>
</dbReference>
<protein>
    <submittedName>
        <fullName evidence="6">LysR family transcriptional regulator (Chromosome initiation inhibitor)</fullName>
    </submittedName>
</protein>
<keyword evidence="7" id="KW-1185">Reference proteome</keyword>
<dbReference type="SUPFAM" id="SSF46785">
    <property type="entry name" value="Winged helix' DNA-binding domain"/>
    <property type="match status" value="1"/>
</dbReference>
<dbReference type="PROSITE" id="PS50931">
    <property type="entry name" value="HTH_LYSR"/>
    <property type="match status" value="1"/>
</dbReference>
<accession>A0A7W6LC51</accession>
<evidence type="ECO:0000256" key="1">
    <source>
        <dbReference type="ARBA" id="ARBA00009437"/>
    </source>
</evidence>
<dbReference type="InterPro" id="IPR005119">
    <property type="entry name" value="LysR_subst-bd"/>
</dbReference>
<dbReference type="InterPro" id="IPR050176">
    <property type="entry name" value="LTTR"/>
</dbReference>
<dbReference type="PRINTS" id="PR00039">
    <property type="entry name" value="HTHLYSR"/>
</dbReference>
<keyword evidence="3" id="KW-0238">DNA-binding</keyword>
<dbReference type="RefSeq" id="WP_165135244.1">
    <property type="nucleotide sequence ID" value="NZ_CP049250.1"/>
</dbReference>
<dbReference type="PANTHER" id="PTHR30579:SF2">
    <property type="entry name" value="HTH-TYPE TRANSCRIPTIONAL REGULATOR ARGP"/>
    <property type="match status" value="1"/>
</dbReference>
<proteinExistence type="inferred from homology"/>
<dbReference type="SUPFAM" id="SSF53850">
    <property type="entry name" value="Periplasmic binding protein-like II"/>
    <property type="match status" value="1"/>
</dbReference>
<dbReference type="Gene3D" id="3.40.190.290">
    <property type="match status" value="1"/>
</dbReference>
<dbReference type="Pfam" id="PF00126">
    <property type="entry name" value="HTH_1"/>
    <property type="match status" value="1"/>
</dbReference>
<dbReference type="InterPro" id="IPR000847">
    <property type="entry name" value="LysR_HTH_N"/>
</dbReference>
<evidence type="ECO:0000313" key="7">
    <source>
        <dbReference type="Proteomes" id="UP000519897"/>
    </source>
</evidence>
<sequence>MLDYGGLQAVAMVVRTGSFEKAAQKLSVTPSAVSQRVKALEERLGTILIVRGQPCTATSEGELICRHVEQVLMLEHDLSAALPPLPPNRDSEDRVTIPLAVNSDSLATWFLSAAAGASFSTGYLFDVIVDDQDHTTDILKAGRAIGAVTAQPEPVAGFKTFSLGAMTYLATASPAFRQRYFSNGLTKETLQKAPGIVFNRKDSLQDIWVRKVTGQQVAFPNHWLPSSHAFIDACLLGLGWGMSPLYLLHHHLANGTLVDLAPAHPIDVPLYWQIKSSAATPLKVLTETIVAYARSNMNRPF</sequence>
<dbReference type="InterPro" id="IPR036388">
    <property type="entry name" value="WH-like_DNA-bd_sf"/>
</dbReference>
<dbReference type="NCBIfam" id="NF009888">
    <property type="entry name" value="PRK13348.1"/>
    <property type="match status" value="1"/>
</dbReference>
<dbReference type="Proteomes" id="UP000519897">
    <property type="component" value="Unassembled WGS sequence"/>
</dbReference>
<dbReference type="GO" id="GO:0003677">
    <property type="term" value="F:DNA binding"/>
    <property type="evidence" value="ECO:0007669"/>
    <property type="project" value="UniProtKB-KW"/>
</dbReference>
<keyword evidence="4" id="KW-0804">Transcription</keyword>
<dbReference type="EMBL" id="JACIEC010000001">
    <property type="protein sequence ID" value="MBB4141664.1"/>
    <property type="molecule type" value="Genomic_DNA"/>
</dbReference>
<evidence type="ECO:0000256" key="2">
    <source>
        <dbReference type="ARBA" id="ARBA00023015"/>
    </source>
</evidence>
<dbReference type="NCBIfam" id="TIGR03298">
    <property type="entry name" value="argP"/>
    <property type="match status" value="1"/>
</dbReference>
<comment type="similarity">
    <text evidence="1">Belongs to the LysR transcriptional regulatory family.</text>
</comment>
<organism evidence="6 7">
    <name type="scientific">Rhizobium rhizoryzae</name>
    <dbReference type="NCBI Taxonomy" id="451876"/>
    <lineage>
        <taxon>Bacteria</taxon>
        <taxon>Pseudomonadati</taxon>
        <taxon>Pseudomonadota</taxon>
        <taxon>Alphaproteobacteria</taxon>
        <taxon>Hyphomicrobiales</taxon>
        <taxon>Rhizobiaceae</taxon>
        <taxon>Rhizobium/Agrobacterium group</taxon>
        <taxon>Rhizobium</taxon>
    </lineage>
</organism>
<dbReference type="GO" id="GO:0003700">
    <property type="term" value="F:DNA-binding transcription factor activity"/>
    <property type="evidence" value="ECO:0007669"/>
    <property type="project" value="InterPro"/>
</dbReference>
<feature type="domain" description="HTH lysR-type" evidence="5">
    <location>
        <begin position="2"/>
        <end position="58"/>
    </location>
</feature>